<keyword evidence="4" id="KW-0067">ATP-binding</keyword>
<dbReference type="RefSeq" id="WP_151865811.1">
    <property type="nucleotide sequence ID" value="NZ_WBZB01000024.1"/>
</dbReference>
<dbReference type="InterPro" id="IPR014001">
    <property type="entry name" value="Helicase_ATP-bd"/>
</dbReference>
<dbReference type="PROSITE" id="PS51194">
    <property type="entry name" value="HELICASE_CTER"/>
    <property type="match status" value="1"/>
</dbReference>
<dbReference type="GO" id="GO:0003676">
    <property type="term" value="F:nucleic acid binding"/>
    <property type="evidence" value="ECO:0007669"/>
    <property type="project" value="InterPro"/>
</dbReference>
<dbReference type="SMART" id="SM00487">
    <property type="entry name" value="DEXDc"/>
    <property type="match status" value="1"/>
</dbReference>
<feature type="compositionally biased region" description="Basic and acidic residues" evidence="7">
    <location>
        <begin position="379"/>
        <end position="431"/>
    </location>
</feature>
<evidence type="ECO:0000256" key="6">
    <source>
        <dbReference type="PROSITE-ProRule" id="PRU00552"/>
    </source>
</evidence>
<comment type="caution">
    <text evidence="11">The sequence shown here is derived from an EMBL/GenBank/DDBJ whole genome shotgun (WGS) entry which is preliminary data.</text>
</comment>
<dbReference type="InterPro" id="IPR014014">
    <property type="entry name" value="RNA_helicase_DEAD_Q_motif"/>
</dbReference>
<dbReference type="OrthoDB" id="9805696at2"/>
<evidence type="ECO:0000256" key="4">
    <source>
        <dbReference type="ARBA" id="ARBA00022840"/>
    </source>
</evidence>
<organism evidence="11 12">
    <name type="scientific">Alkaliphilus serpentinus</name>
    <dbReference type="NCBI Taxonomy" id="1482731"/>
    <lineage>
        <taxon>Bacteria</taxon>
        <taxon>Bacillati</taxon>
        <taxon>Bacillota</taxon>
        <taxon>Clostridia</taxon>
        <taxon>Peptostreptococcales</taxon>
        <taxon>Natronincolaceae</taxon>
        <taxon>Alkaliphilus</taxon>
    </lineage>
</organism>
<evidence type="ECO:0000256" key="5">
    <source>
        <dbReference type="ARBA" id="ARBA00038437"/>
    </source>
</evidence>
<dbReference type="AlphaFoldDB" id="A0A833HNQ5"/>
<keyword evidence="3 11" id="KW-0347">Helicase</keyword>
<dbReference type="GO" id="GO:0003724">
    <property type="term" value="F:RNA helicase activity"/>
    <property type="evidence" value="ECO:0007669"/>
    <property type="project" value="InterPro"/>
</dbReference>
<dbReference type="InterPro" id="IPR050079">
    <property type="entry name" value="DEAD_box_RNA_helicase"/>
</dbReference>
<feature type="compositionally biased region" description="Basic and acidic residues" evidence="7">
    <location>
        <begin position="438"/>
        <end position="480"/>
    </location>
</feature>
<evidence type="ECO:0000259" key="10">
    <source>
        <dbReference type="PROSITE" id="PS51195"/>
    </source>
</evidence>
<dbReference type="CDD" id="cd18787">
    <property type="entry name" value="SF2_C_DEAD"/>
    <property type="match status" value="1"/>
</dbReference>
<feature type="domain" description="Helicase C-terminal" evidence="9">
    <location>
        <begin position="214"/>
        <end position="376"/>
    </location>
</feature>
<keyword evidence="1" id="KW-0547">Nucleotide-binding</keyword>
<evidence type="ECO:0000259" key="9">
    <source>
        <dbReference type="PROSITE" id="PS51194"/>
    </source>
</evidence>
<dbReference type="EMBL" id="WBZB01000024">
    <property type="protein sequence ID" value="KAB3530003.1"/>
    <property type="molecule type" value="Genomic_DNA"/>
</dbReference>
<dbReference type="SMART" id="SM00490">
    <property type="entry name" value="HELICc"/>
    <property type="match status" value="1"/>
</dbReference>
<feature type="domain" description="DEAD-box RNA helicase Q" evidence="10">
    <location>
        <begin position="2"/>
        <end position="30"/>
    </location>
</feature>
<evidence type="ECO:0000256" key="3">
    <source>
        <dbReference type="ARBA" id="ARBA00022806"/>
    </source>
</evidence>
<gene>
    <name evidence="11" type="ORF">F8153_07855</name>
</gene>
<dbReference type="PROSITE" id="PS51192">
    <property type="entry name" value="HELICASE_ATP_BIND_1"/>
    <property type="match status" value="1"/>
</dbReference>
<dbReference type="GO" id="GO:0005829">
    <property type="term" value="C:cytosol"/>
    <property type="evidence" value="ECO:0007669"/>
    <property type="project" value="TreeGrafter"/>
</dbReference>
<reference evidence="11 12" key="1">
    <citation type="submission" date="2019-10" db="EMBL/GenBank/DDBJ databases">
        <title>Alkaliphilus serpentinus sp. nov. and Alkaliphilus pronyensis sp. nov., two novel anaerobic alkaliphilic species isolated from the serpentinized-hosted hydrothermal field of the Prony Bay (New Caledonia).</title>
        <authorList>
            <person name="Postec A."/>
        </authorList>
    </citation>
    <scope>NUCLEOTIDE SEQUENCE [LARGE SCALE GENOMIC DNA]</scope>
    <source>
        <strain evidence="11 12">LacT</strain>
    </source>
</reference>
<feature type="domain" description="Helicase ATP-binding" evidence="8">
    <location>
        <begin position="33"/>
        <end position="203"/>
    </location>
</feature>
<dbReference type="GO" id="GO:0005524">
    <property type="term" value="F:ATP binding"/>
    <property type="evidence" value="ECO:0007669"/>
    <property type="project" value="UniProtKB-KW"/>
</dbReference>
<accession>A0A833HNQ5</accession>
<evidence type="ECO:0000313" key="11">
    <source>
        <dbReference type="EMBL" id="KAB3530003.1"/>
    </source>
</evidence>
<dbReference type="CDD" id="cd00268">
    <property type="entry name" value="DEADc"/>
    <property type="match status" value="1"/>
</dbReference>
<dbReference type="PROSITE" id="PS51195">
    <property type="entry name" value="Q_MOTIF"/>
    <property type="match status" value="1"/>
</dbReference>
<sequence>MVNFIDLGIREELNNILEKEGITTPTPIQRETIPLLLRGEDVIGQAQTGTGKTLAFLLPIMEQIDINQSHIQALIVTPTRELALQITKEAQKLAKVLGIKTLAAYGGQDVAAQVRRLKGSIHLVIGTPGRLLDHIGRGTIEFSYTNLIVLDEADIMLDMGFLKDVEEIINATADSRQMMLFSATMPKEIRGLAKKHMKEPKEIHVKGKSVTLEEIKQYVVEITDRQKQRALLDTLKELQPYMGIIFCRTKRRAKALNEALHLHGYSSDELHGDLTQAKREKVMNSFRKGQIQLLVATDIVARGIDVEGITHIFNYDVPQDIEGYIHRIGRTGRAGEVGMAITFASPKDFGFIKDLEATVGFKIKRRELKFEVDDLPKIKDKKPQRNKKADEKAKGKSKNDYRDGKKDDKKKDLMNKKDLDKKKDYRNENKDKNKKKDYRNEKKDGNKKKDYRKEIKDRDRSENKDGYKKPHHKENQDQKGRGIKSNGKGKKKDNPRRPEGNQKRK</sequence>
<protein>
    <submittedName>
        <fullName evidence="11">DEAD/DEAH box helicase</fullName>
    </submittedName>
</protein>
<dbReference type="InterPro" id="IPR044742">
    <property type="entry name" value="DEAD/DEAH_RhlB"/>
</dbReference>
<dbReference type="PANTHER" id="PTHR47959:SF13">
    <property type="entry name" value="ATP-DEPENDENT RNA HELICASE RHLE"/>
    <property type="match status" value="1"/>
</dbReference>
<dbReference type="InterPro" id="IPR011545">
    <property type="entry name" value="DEAD/DEAH_box_helicase_dom"/>
</dbReference>
<evidence type="ECO:0000256" key="2">
    <source>
        <dbReference type="ARBA" id="ARBA00022801"/>
    </source>
</evidence>
<feature type="compositionally biased region" description="Basic and acidic residues" evidence="7">
    <location>
        <begin position="495"/>
        <end position="505"/>
    </location>
</feature>
<keyword evidence="12" id="KW-1185">Reference proteome</keyword>
<evidence type="ECO:0000259" key="8">
    <source>
        <dbReference type="PROSITE" id="PS51192"/>
    </source>
</evidence>
<evidence type="ECO:0000256" key="1">
    <source>
        <dbReference type="ARBA" id="ARBA00022741"/>
    </source>
</evidence>
<keyword evidence="2" id="KW-0378">Hydrolase</keyword>
<dbReference type="GO" id="GO:0016787">
    <property type="term" value="F:hydrolase activity"/>
    <property type="evidence" value="ECO:0007669"/>
    <property type="project" value="UniProtKB-KW"/>
</dbReference>
<dbReference type="Pfam" id="PF00271">
    <property type="entry name" value="Helicase_C"/>
    <property type="match status" value="1"/>
</dbReference>
<dbReference type="Gene3D" id="3.40.50.300">
    <property type="entry name" value="P-loop containing nucleotide triphosphate hydrolases"/>
    <property type="match status" value="2"/>
</dbReference>
<dbReference type="InterPro" id="IPR027417">
    <property type="entry name" value="P-loop_NTPase"/>
</dbReference>
<feature type="short sequence motif" description="Q motif" evidence="6">
    <location>
        <begin position="2"/>
        <end position="30"/>
    </location>
</feature>
<dbReference type="PANTHER" id="PTHR47959">
    <property type="entry name" value="ATP-DEPENDENT RNA HELICASE RHLE-RELATED"/>
    <property type="match status" value="1"/>
</dbReference>
<dbReference type="SUPFAM" id="SSF52540">
    <property type="entry name" value="P-loop containing nucleoside triphosphate hydrolases"/>
    <property type="match status" value="1"/>
</dbReference>
<evidence type="ECO:0000313" key="12">
    <source>
        <dbReference type="Proteomes" id="UP000465601"/>
    </source>
</evidence>
<proteinExistence type="inferred from homology"/>
<dbReference type="Pfam" id="PF00270">
    <property type="entry name" value="DEAD"/>
    <property type="match status" value="1"/>
</dbReference>
<dbReference type="Proteomes" id="UP000465601">
    <property type="component" value="Unassembled WGS sequence"/>
</dbReference>
<dbReference type="InterPro" id="IPR001650">
    <property type="entry name" value="Helicase_C-like"/>
</dbReference>
<evidence type="ECO:0000256" key="7">
    <source>
        <dbReference type="SAM" id="MobiDB-lite"/>
    </source>
</evidence>
<feature type="region of interest" description="Disordered" evidence="7">
    <location>
        <begin position="379"/>
        <end position="505"/>
    </location>
</feature>
<name>A0A833HNQ5_9FIRM</name>
<comment type="similarity">
    <text evidence="5">Belongs to the DEAD box helicase family.</text>
</comment>